<name>A0A560L1W5_9BRAD</name>
<proteinExistence type="predicted"/>
<keyword evidence="3" id="KW-1185">Reference proteome</keyword>
<dbReference type="Gene3D" id="3.40.50.1010">
    <property type="entry name" value="5'-nuclease"/>
    <property type="match status" value="1"/>
</dbReference>
<feature type="domain" description="NYN" evidence="1">
    <location>
        <begin position="32"/>
        <end position="189"/>
    </location>
</feature>
<comment type="caution">
    <text evidence="2">The sequence shown here is derived from an EMBL/GenBank/DDBJ whole genome shotgun (WGS) entry which is preliminary data.</text>
</comment>
<dbReference type="AlphaFoldDB" id="A0A560L1W5"/>
<dbReference type="CDD" id="cd10911">
    <property type="entry name" value="PIN_LabA"/>
    <property type="match status" value="1"/>
</dbReference>
<evidence type="ECO:0000313" key="3">
    <source>
        <dbReference type="Proteomes" id="UP000321304"/>
    </source>
</evidence>
<gene>
    <name evidence="2" type="ORF">FBZ93_118124</name>
</gene>
<protein>
    <submittedName>
        <fullName evidence="2">Uncharacterized LabA/DUF88 family protein</fullName>
    </submittedName>
</protein>
<dbReference type="STRING" id="1755647.AS156_04870"/>
<dbReference type="Proteomes" id="UP000321304">
    <property type="component" value="Unassembled WGS sequence"/>
</dbReference>
<reference evidence="2 3" key="1">
    <citation type="submission" date="2019-06" db="EMBL/GenBank/DDBJ databases">
        <title>Genomic Encyclopedia of Type Strains, Phase IV (KMG-V): Genome sequencing to study the core and pangenomes of soil and plant-associated prokaryotes.</title>
        <authorList>
            <person name="Whitman W."/>
        </authorList>
    </citation>
    <scope>NUCLEOTIDE SEQUENCE [LARGE SCALE GENOMIC DNA]</scope>
    <source>
        <strain evidence="2 3">BR 10355</strain>
    </source>
</reference>
<dbReference type="Pfam" id="PF01936">
    <property type="entry name" value="NYN"/>
    <property type="match status" value="1"/>
</dbReference>
<accession>A0A560L1W5</accession>
<dbReference type="PANTHER" id="PTHR35458">
    <property type="entry name" value="SLR0755 PROTEIN"/>
    <property type="match status" value="1"/>
</dbReference>
<evidence type="ECO:0000313" key="2">
    <source>
        <dbReference type="EMBL" id="TWB88444.1"/>
    </source>
</evidence>
<organism evidence="2 3">
    <name type="scientific">Bradyrhizobium macuxiense</name>
    <dbReference type="NCBI Taxonomy" id="1755647"/>
    <lineage>
        <taxon>Bacteria</taxon>
        <taxon>Pseudomonadati</taxon>
        <taxon>Pseudomonadota</taxon>
        <taxon>Alphaproteobacteria</taxon>
        <taxon>Hyphomicrobiales</taxon>
        <taxon>Nitrobacteraceae</taxon>
        <taxon>Bradyrhizobium</taxon>
    </lineage>
</organism>
<evidence type="ECO:0000259" key="1">
    <source>
        <dbReference type="Pfam" id="PF01936"/>
    </source>
</evidence>
<dbReference type="InterPro" id="IPR021139">
    <property type="entry name" value="NYN"/>
</dbReference>
<dbReference type="GO" id="GO:0004540">
    <property type="term" value="F:RNA nuclease activity"/>
    <property type="evidence" value="ECO:0007669"/>
    <property type="project" value="InterPro"/>
</dbReference>
<dbReference type="PANTHER" id="PTHR35458:SF2">
    <property type="entry name" value="SLR0755 PROTEIN"/>
    <property type="match status" value="1"/>
</dbReference>
<sequence length="206" mass="23497">MRALPHPALEEFQNQSVQQLIRGSWGLEMTDRIALFIDGANLHTTVKSLGFEVDFRRLLAEFGKHGQIVRAYFYTVVRDDDEFSSLRPLVDWLDYNGYAVRRKAAKQHDDGDGRRRMKRSIGIELAVDALEIAHRIDHAFLFSGDGDLRAVVEAVRRMGVRVTVVSSIRTKPPMIADELRRHADVFVELDNLRPSIERPAHPIAPE</sequence>
<dbReference type="InterPro" id="IPR047140">
    <property type="entry name" value="LabA"/>
</dbReference>
<dbReference type="EMBL" id="VITY01000018">
    <property type="protein sequence ID" value="TWB88444.1"/>
    <property type="molecule type" value="Genomic_DNA"/>
</dbReference>